<dbReference type="InterPro" id="IPR056702">
    <property type="entry name" value="DUF7800"/>
</dbReference>
<dbReference type="Pfam" id="PF25077">
    <property type="entry name" value="DUF7800"/>
    <property type="match status" value="1"/>
</dbReference>
<evidence type="ECO:0000259" key="3">
    <source>
        <dbReference type="Pfam" id="PF25077"/>
    </source>
</evidence>
<dbReference type="CDD" id="cd07389">
    <property type="entry name" value="MPP_PhoD"/>
    <property type="match status" value="1"/>
</dbReference>
<evidence type="ECO:0000259" key="2">
    <source>
        <dbReference type="Pfam" id="PF09423"/>
    </source>
</evidence>
<keyword evidence="1" id="KW-0732">Signal</keyword>
<dbReference type="InterPro" id="IPR029052">
    <property type="entry name" value="Metallo-depent_PP-like"/>
</dbReference>
<accession>A0A7H0VEK1</accession>
<dbReference type="EMBL" id="CP060139">
    <property type="protein sequence ID" value="QNR24149.1"/>
    <property type="molecule type" value="Genomic_DNA"/>
</dbReference>
<feature type="domain" description="PhoD-like phosphatase metallophosphatase" evidence="2">
    <location>
        <begin position="149"/>
        <end position="395"/>
    </location>
</feature>
<dbReference type="InterPro" id="IPR018946">
    <property type="entry name" value="PhoD-like_MPP"/>
</dbReference>
<dbReference type="SUPFAM" id="SSF56300">
    <property type="entry name" value="Metallo-dependent phosphatases"/>
    <property type="match status" value="1"/>
</dbReference>
<dbReference type="RefSeq" id="WP_210758684.1">
    <property type="nucleotide sequence ID" value="NZ_CP060139.1"/>
</dbReference>
<dbReference type="KEGG" id="chyd:H4K34_17530"/>
<feature type="chain" id="PRO_5028887001" evidence="1">
    <location>
        <begin position="20"/>
        <end position="435"/>
    </location>
</feature>
<name>A0A7H0VEK1_9FLAO</name>
<organism evidence="4 5">
    <name type="scientific">Croceimicrobium hydrocarbonivorans</name>
    <dbReference type="NCBI Taxonomy" id="2761580"/>
    <lineage>
        <taxon>Bacteria</taxon>
        <taxon>Pseudomonadati</taxon>
        <taxon>Bacteroidota</taxon>
        <taxon>Flavobacteriia</taxon>
        <taxon>Flavobacteriales</taxon>
        <taxon>Owenweeksiaceae</taxon>
        <taxon>Croceimicrobium</taxon>
    </lineage>
</organism>
<dbReference type="Proteomes" id="UP000516305">
    <property type="component" value="Chromosome"/>
</dbReference>
<dbReference type="Pfam" id="PF09423">
    <property type="entry name" value="PhoD"/>
    <property type="match status" value="1"/>
</dbReference>
<proteinExistence type="predicted"/>
<dbReference type="AlphaFoldDB" id="A0A7H0VEK1"/>
<dbReference type="InterPro" id="IPR038607">
    <property type="entry name" value="PhoD-like_sf"/>
</dbReference>
<sequence length="435" mass="50625">MKRLAFSIALSILSLTIVAQSNKVLSGPLLGYAEMKEALIWVQLRDKGSVKLNYWPQNSPEQKQETDLVSTSANTGNTAKLYLRNLEPGTIYEYEVMVDDENQKFKFPLEFDTEPLWDYRTDPPAFSIAMGSCTYINEEAYDRPGTPYGGDYQIFKSIESQKPDAMLWLGDNIYLRDADWWTRSGYIHRYTHTRSIEEMQALMASCNNYAIWDDHDFGPNDANGSWIHRDLALEMFKLFWPNPSFGYRDMPCTFSAFNYRDCDFVMMDNRFYRTEPSEEHPEQIFGTQQIDRMIDLLKQSHAPFKFVLTGGQFLNTAQVFENHSNYEEERDYILKRLNDEDIKNVIFISGDRHHSEVDKLQLPNGNWVYEFTVSPLTSGAAHQVTEENDYRVEGSLIQERNFAVMNISGKRKARKLVLIYYNSEGEQIYSWSLSE</sequence>
<keyword evidence="5" id="KW-1185">Reference proteome</keyword>
<reference evidence="4 5" key="1">
    <citation type="submission" date="2020-08" db="EMBL/GenBank/DDBJ databases">
        <title>Croceimicrobium hydrocarbonivorans gen. nov., sp. nov., a novel marine bacterium isolated from a bacterial consortium that degrades polyethylene terephthalate.</title>
        <authorList>
            <person name="Liu R."/>
        </authorList>
    </citation>
    <scope>NUCLEOTIDE SEQUENCE [LARGE SCALE GENOMIC DNA]</scope>
    <source>
        <strain evidence="4 5">A20-9</strain>
    </source>
</reference>
<evidence type="ECO:0000313" key="5">
    <source>
        <dbReference type="Proteomes" id="UP000516305"/>
    </source>
</evidence>
<evidence type="ECO:0000313" key="4">
    <source>
        <dbReference type="EMBL" id="QNR24149.1"/>
    </source>
</evidence>
<gene>
    <name evidence="4" type="ORF">H4K34_17530</name>
</gene>
<protein>
    <submittedName>
        <fullName evidence="4">Alkaline phosphatase family protein</fullName>
    </submittedName>
</protein>
<dbReference type="PANTHER" id="PTHR33987:SF1">
    <property type="entry name" value="CALCINEURIN-LIKE METALLO-PHOSPHOESTERASE SUPERFAMILY PROTEIN"/>
    <property type="match status" value="1"/>
</dbReference>
<evidence type="ECO:0000256" key="1">
    <source>
        <dbReference type="SAM" id="SignalP"/>
    </source>
</evidence>
<feature type="domain" description="DUF7800" evidence="3">
    <location>
        <begin position="23"/>
        <end position="102"/>
    </location>
</feature>
<feature type="signal peptide" evidence="1">
    <location>
        <begin position="1"/>
        <end position="19"/>
    </location>
</feature>
<dbReference type="PANTHER" id="PTHR33987">
    <property type="entry name" value="CALCINEURIN-LIKE METALLO-PHOSPHOESTERASE SUPERFAMILY PROTEIN"/>
    <property type="match status" value="1"/>
</dbReference>
<dbReference type="Gene3D" id="3.60.21.70">
    <property type="entry name" value="PhoD-like phosphatase"/>
    <property type="match status" value="1"/>
</dbReference>